<accession>A0ABQ4V0I1</accession>
<sequence>MGSIGSYLRQVFNGSVGGSQEKRAAAQLADGSWADAVVLIDIDGKPGTGEAPVSGFTAITVPGRGWGCNVTTGGWVLVTAVDDTTVDKFLNGPGNYEYPDRVKNVIPHPTKPAAVLDGVYGRK</sequence>
<gene>
    <name evidence="1" type="ORF">BGCPKDLD_4717</name>
</gene>
<evidence type="ECO:0000313" key="1">
    <source>
        <dbReference type="EMBL" id="GJE78106.1"/>
    </source>
</evidence>
<reference evidence="1" key="1">
    <citation type="journal article" date="2021" name="Front. Microbiol.">
        <title>Comprehensive Comparative Genomics and Phenotyping of Methylobacterium Species.</title>
        <authorList>
            <person name="Alessa O."/>
            <person name="Ogura Y."/>
            <person name="Fujitani Y."/>
            <person name="Takami H."/>
            <person name="Hayashi T."/>
            <person name="Sahin N."/>
            <person name="Tani A."/>
        </authorList>
    </citation>
    <scope>NUCLEOTIDE SEQUENCE</scope>
    <source>
        <strain evidence="1">DSM 14458</strain>
    </source>
</reference>
<reference evidence="1" key="2">
    <citation type="submission" date="2021-08" db="EMBL/GenBank/DDBJ databases">
        <authorList>
            <person name="Tani A."/>
            <person name="Ola A."/>
            <person name="Ogura Y."/>
            <person name="Katsura K."/>
            <person name="Hayashi T."/>
        </authorList>
    </citation>
    <scope>NUCLEOTIDE SEQUENCE</scope>
    <source>
        <strain evidence="1">DSM 14458</strain>
    </source>
</reference>
<dbReference type="EMBL" id="BPRE01000020">
    <property type="protein sequence ID" value="GJE78106.1"/>
    <property type="molecule type" value="Genomic_DNA"/>
</dbReference>
<organism evidence="1 2">
    <name type="scientific">Methylorubrum suomiense</name>
    <dbReference type="NCBI Taxonomy" id="144191"/>
    <lineage>
        <taxon>Bacteria</taxon>
        <taxon>Pseudomonadati</taxon>
        <taxon>Pseudomonadota</taxon>
        <taxon>Alphaproteobacteria</taxon>
        <taxon>Hyphomicrobiales</taxon>
        <taxon>Methylobacteriaceae</taxon>
        <taxon>Methylorubrum</taxon>
    </lineage>
</organism>
<protein>
    <submittedName>
        <fullName evidence="1">Uncharacterized protein</fullName>
    </submittedName>
</protein>
<evidence type="ECO:0000313" key="2">
    <source>
        <dbReference type="Proteomes" id="UP001055093"/>
    </source>
</evidence>
<keyword evidence="2" id="KW-1185">Reference proteome</keyword>
<comment type="caution">
    <text evidence="1">The sequence shown here is derived from an EMBL/GenBank/DDBJ whole genome shotgun (WGS) entry which is preliminary data.</text>
</comment>
<name>A0ABQ4V0I1_9HYPH</name>
<proteinExistence type="predicted"/>
<dbReference type="Proteomes" id="UP001055093">
    <property type="component" value="Unassembled WGS sequence"/>
</dbReference>
<dbReference type="RefSeq" id="WP_238308690.1">
    <property type="nucleotide sequence ID" value="NZ_BPRE01000020.1"/>
</dbReference>